<dbReference type="Proteomes" id="UP000250043">
    <property type="component" value="Unassembled WGS sequence"/>
</dbReference>
<accession>A0A8E2DJ05</accession>
<protein>
    <submittedName>
        <fullName evidence="1">Uncharacterized protein</fullName>
    </submittedName>
</protein>
<sequence>MLALLHVRTLGLVLRETHLSPHFCLCPLFAAPHVVLILGPSDSSPQQVARFVYHSMFPAEHMPSALMQVEVHMPSATSQLERTVRLGAETA</sequence>
<name>A0A8E2DJ05_9APHY</name>
<organism evidence="1 2">
    <name type="scientific">Obba rivulosa</name>
    <dbReference type="NCBI Taxonomy" id="1052685"/>
    <lineage>
        <taxon>Eukaryota</taxon>
        <taxon>Fungi</taxon>
        <taxon>Dikarya</taxon>
        <taxon>Basidiomycota</taxon>
        <taxon>Agaricomycotina</taxon>
        <taxon>Agaricomycetes</taxon>
        <taxon>Polyporales</taxon>
        <taxon>Gelatoporiaceae</taxon>
        <taxon>Obba</taxon>
    </lineage>
</organism>
<evidence type="ECO:0000313" key="1">
    <source>
        <dbReference type="EMBL" id="OCH89890.1"/>
    </source>
</evidence>
<proteinExistence type="predicted"/>
<keyword evidence="2" id="KW-1185">Reference proteome</keyword>
<reference evidence="1 2" key="1">
    <citation type="submission" date="2016-07" db="EMBL/GenBank/DDBJ databases">
        <title>Draft genome of the white-rot fungus Obba rivulosa 3A-2.</title>
        <authorList>
            <consortium name="DOE Joint Genome Institute"/>
            <person name="Miettinen O."/>
            <person name="Riley R."/>
            <person name="Acob R."/>
            <person name="Barry K."/>
            <person name="Cullen D."/>
            <person name="De Vries R."/>
            <person name="Hainaut M."/>
            <person name="Hatakka A."/>
            <person name="Henrissat B."/>
            <person name="Hilden K."/>
            <person name="Kuo R."/>
            <person name="Labutti K."/>
            <person name="Lipzen A."/>
            <person name="Makela M.R."/>
            <person name="Sandor L."/>
            <person name="Spatafora J.W."/>
            <person name="Grigoriev I.V."/>
            <person name="Hibbett D.S."/>
        </authorList>
    </citation>
    <scope>NUCLEOTIDE SEQUENCE [LARGE SCALE GENOMIC DNA]</scope>
    <source>
        <strain evidence="1 2">3A-2</strain>
    </source>
</reference>
<gene>
    <name evidence="1" type="ORF">OBBRIDRAFT_638750</name>
</gene>
<dbReference type="EMBL" id="KV722417">
    <property type="protein sequence ID" value="OCH89890.1"/>
    <property type="molecule type" value="Genomic_DNA"/>
</dbReference>
<dbReference type="AlphaFoldDB" id="A0A8E2DJ05"/>
<evidence type="ECO:0000313" key="2">
    <source>
        <dbReference type="Proteomes" id="UP000250043"/>
    </source>
</evidence>